<dbReference type="InterPro" id="IPR054495">
    <property type="entry name" value="DUF488-N3a"/>
</dbReference>
<dbReference type="Pfam" id="PF22751">
    <property type="entry name" value="DUF488-N3a"/>
    <property type="match status" value="1"/>
</dbReference>
<dbReference type="EMBL" id="HG322950">
    <property type="protein sequence ID" value="CDF83819.1"/>
    <property type="molecule type" value="Genomic_DNA"/>
</dbReference>
<gene>
    <name evidence="3" type="ORF">PKB_2472</name>
</gene>
<evidence type="ECO:0000256" key="1">
    <source>
        <dbReference type="SAM" id="MobiDB-lite"/>
    </source>
</evidence>
<reference evidence="3 4" key="1">
    <citation type="submission" date="2013-03" db="EMBL/GenBank/DDBJ databases">
        <authorList>
            <person name="Linke B."/>
        </authorList>
    </citation>
    <scope>NUCLEOTIDE SEQUENCE [LARGE SCALE GENOMIC DNA]</scope>
    <source>
        <strain evidence="3 4">B13</strain>
    </source>
</reference>
<feature type="region of interest" description="Disordered" evidence="1">
    <location>
        <begin position="1"/>
        <end position="30"/>
    </location>
</feature>
<dbReference type="AlphaFoldDB" id="A0A024HGN7"/>
<reference evidence="3 4" key="2">
    <citation type="submission" date="2014-05" db="EMBL/GenBank/DDBJ databases">
        <title>Genome sequence of the 3-chlorobenzoate degrading bacterium Pseudomonas knackmussii B13 shows multiple evidence for horizontal gene transfer.</title>
        <authorList>
            <person name="Miyazaki R."/>
            <person name="Bertelli C."/>
            <person name="Falquet L."/>
            <person name="Robinson-Rechavi M."/>
            <person name="Gharib W."/>
            <person name="Roy S."/>
            <person name="Van der Meer J.R."/>
        </authorList>
    </citation>
    <scope>NUCLEOTIDE SEQUENCE [LARGE SCALE GENOMIC DNA]</scope>
    <source>
        <strain evidence="3 4">B13</strain>
    </source>
</reference>
<evidence type="ECO:0000313" key="3">
    <source>
        <dbReference type="EMBL" id="CDF83819.1"/>
    </source>
</evidence>
<dbReference type="Proteomes" id="UP000025241">
    <property type="component" value="Chromosome I"/>
</dbReference>
<dbReference type="RefSeq" id="WP_043252059.1">
    <property type="nucleotide sequence ID" value="NZ_HG322950.1"/>
</dbReference>
<accession>A0A024HGN7</accession>
<sequence length="128" mass="14421">MSIHILRLGSPRSPGEGPRLGTVRRPPRGVPKAEFASRDFYDTWLPALAPSAELMAEGRAVESEEEWGRFTKRFRREMAEPAASQLLDLLALLSHDSDMALGCYCEEERRCHRSVLRELLQERGASLA</sequence>
<dbReference type="OrthoDB" id="9790745at2"/>
<evidence type="ECO:0000313" key="4">
    <source>
        <dbReference type="Proteomes" id="UP000025241"/>
    </source>
</evidence>
<dbReference type="HOGENOM" id="CLU_1913111_0_0_6"/>
<keyword evidence="4" id="KW-1185">Reference proteome</keyword>
<feature type="domain" description="DUF488" evidence="2">
    <location>
        <begin position="3"/>
        <end position="124"/>
    </location>
</feature>
<proteinExistence type="predicted"/>
<name>A0A024HGN7_PSEKB</name>
<protein>
    <recommendedName>
        <fullName evidence="2">DUF488 domain-containing protein</fullName>
    </recommendedName>
</protein>
<evidence type="ECO:0000259" key="2">
    <source>
        <dbReference type="Pfam" id="PF22751"/>
    </source>
</evidence>
<dbReference type="STRING" id="1301098.PKB_2472"/>
<dbReference type="KEGG" id="pkc:PKB_2472"/>
<dbReference type="PATRIC" id="fig|1301098.3.peg.2477"/>
<organism evidence="3 4">
    <name type="scientific">Pseudomonas knackmussii (strain DSM 6978 / CCUG 54928 / LMG 23759 / B13)</name>
    <dbReference type="NCBI Taxonomy" id="1301098"/>
    <lineage>
        <taxon>Bacteria</taxon>
        <taxon>Pseudomonadati</taxon>
        <taxon>Pseudomonadota</taxon>
        <taxon>Gammaproteobacteria</taxon>
        <taxon>Pseudomonadales</taxon>
        <taxon>Pseudomonadaceae</taxon>
        <taxon>Pseudomonas</taxon>
    </lineage>
</organism>
<dbReference type="eggNOG" id="COG3189">
    <property type="taxonomic scope" value="Bacteria"/>
</dbReference>